<dbReference type="PROSITE" id="PS00108">
    <property type="entry name" value="PROTEIN_KINASE_ST"/>
    <property type="match status" value="1"/>
</dbReference>
<sequence>MEENKKEEKIDNKIAIEKKCIQHCEKTNMNNMKYTMMMENDRNSISGGFKDLIVEISPGGRYTRLNNSLGIGSYKKVFKAIDVEEGIEVAWCSLQLKNYESARNERTFFLKEIEKLSSINHPNVIKVFDFWFTEKQFVFITEFMTSGTLSEYIQRISPPKSKVVKKWAKQILEGLAYLHSLSPPIIHRDLKCENIFINGSTGEVKIGDLGIAKKSRKKRCMMVGTPEFMAKELFEREDYGEKIDIYSFGMTLIEMSLGEYPYSECISTGQIYEQIIKNVAPEGLERIEDGCLRSLIYQCIEVESKRLTALEALEHHFFDPENMCIGECSPSKTPVSYSSDTPVCDAEIRALSFHGNSITFQIFSKDNTEVFKFIFDLVDDSIEDVVNEMVGEGVIKQERIPLLCTLLSEGIIYAKTMPITPLDSNKSDSLSSNDLLEVCMCPNGKCKNLSDEGEKEIDDIEMKREEDVNETSSKEINDIKNKESSGMEQINTNDSNGVIRKKEYDDYLPIEEFVMEAAIIANRDQKTAIEWTNYLHKQDIKTVADIKILVEEDWDKLNLTVFSSRAMKNLLYGKDKQPIKEKDRCINTHSIEFDDSMQMREFISKIVIILGRDDIKPILESKLITHDLRTLGELRSLHQDDWDRLGLSAYSYRIIKNIVERKGYIIEDGKVIQ</sequence>
<evidence type="ECO:0000259" key="1">
    <source>
        <dbReference type="PROSITE" id="PS50011"/>
    </source>
</evidence>
<keyword evidence="2" id="KW-0418">Kinase</keyword>
<dbReference type="InterPro" id="IPR008271">
    <property type="entry name" value="Ser/Thr_kinase_AS"/>
</dbReference>
<dbReference type="Gene3D" id="3.30.200.20">
    <property type="entry name" value="Phosphorylase Kinase, domain 1"/>
    <property type="match status" value="1"/>
</dbReference>
<dbReference type="PANTHER" id="PTHR13902">
    <property type="entry name" value="SERINE/THREONINE-PROTEIN KINASE WNK WITH NO LYSINE -RELATED"/>
    <property type="match status" value="1"/>
</dbReference>
<comment type="caution">
    <text evidence="2">The sequence shown here is derived from an EMBL/GenBank/DDBJ whole genome shotgun (WGS) entry which is preliminary data.</text>
</comment>
<proteinExistence type="predicted"/>
<accession>A0ABQ7HZV3</accession>
<evidence type="ECO:0000313" key="2">
    <source>
        <dbReference type="EMBL" id="KAF7683687.1"/>
    </source>
</evidence>
<dbReference type="GO" id="GO:0016301">
    <property type="term" value="F:kinase activity"/>
    <property type="evidence" value="ECO:0007669"/>
    <property type="project" value="UniProtKB-KW"/>
</dbReference>
<dbReference type="Gene3D" id="1.10.510.10">
    <property type="entry name" value="Transferase(Phosphotransferase) domain 1"/>
    <property type="match status" value="1"/>
</dbReference>
<keyword evidence="2" id="KW-0808">Transferase</keyword>
<reference evidence="2 3" key="1">
    <citation type="submission" date="2019-01" db="EMBL/GenBank/DDBJ databases">
        <title>Genomes sequencing and comparative genomics of infectious freshwater microsporidia, Cucumispora dikerogammari and Thelohania contejeani.</title>
        <authorList>
            <person name="Cormier A."/>
            <person name="Giraud I."/>
            <person name="Wattier R."/>
            <person name="Teixeira M."/>
            <person name="Grandjean F."/>
            <person name="Rigaud T."/>
            <person name="Cordaux R."/>
        </authorList>
    </citation>
    <scope>NUCLEOTIDE SEQUENCE [LARGE SCALE GENOMIC DNA]</scope>
    <source>
        <strain evidence="2">T1</strain>
        <tissue evidence="2">Spores</tissue>
    </source>
</reference>
<dbReference type="SMART" id="SM00220">
    <property type="entry name" value="S_TKc"/>
    <property type="match status" value="1"/>
</dbReference>
<dbReference type="Pfam" id="PF00069">
    <property type="entry name" value="Pkinase"/>
    <property type="match status" value="1"/>
</dbReference>
<protein>
    <submittedName>
        <fullName evidence="2">Serine/threonine-protein kinase pkpA</fullName>
    </submittedName>
</protein>
<dbReference type="SUPFAM" id="SSF56112">
    <property type="entry name" value="Protein kinase-like (PK-like)"/>
    <property type="match status" value="1"/>
</dbReference>
<name>A0ABQ7HZV3_9MICR</name>
<dbReference type="PROSITE" id="PS50011">
    <property type="entry name" value="PROTEIN_KINASE_DOM"/>
    <property type="match status" value="1"/>
</dbReference>
<dbReference type="InterPro" id="IPR000719">
    <property type="entry name" value="Prot_kinase_dom"/>
</dbReference>
<evidence type="ECO:0000313" key="3">
    <source>
        <dbReference type="Proteomes" id="UP001516464"/>
    </source>
</evidence>
<keyword evidence="3" id="KW-1185">Reference proteome</keyword>
<feature type="domain" description="Protein kinase" evidence="1">
    <location>
        <begin position="63"/>
        <end position="318"/>
    </location>
</feature>
<dbReference type="InterPro" id="IPR011009">
    <property type="entry name" value="Kinase-like_dom_sf"/>
</dbReference>
<dbReference type="InterPro" id="IPR050588">
    <property type="entry name" value="WNK_Ser-Thr_kinase"/>
</dbReference>
<dbReference type="EMBL" id="SBIQ01000061">
    <property type="protein sequence ID" value="KAF7683687.1"/>
    <property type="molecule type" value="Genomic_DNA"/>
</dbReference>
<dbReference type="Proteomes" id="UP001516464">
    <property type="component" value="Unassembled WGS sequence"/>
</dbReference>
<organism evidence="2 3">
    <name type="scientific">Astathelohania contejeani</name>
    <dbReference type="NCBI Taxonomy" id="164912"/>
    <lineage>
        <taxon>Eukaryota</taxon>
        <taxon>Fungi</taxon>
        <taxon>Fungi incertae sedis</taxon>
        <taxon>Microsporidia</taxon>
        <taxon>Astathelohaniidae</taxon>
        <taxon>Astathelohania</taxon>
    </lineage>
</organism>
<gene>
    <name evidence="2" type="primary">pkpA_2</name>
    <name evidence="2" type="ORF">TCON_1104</name>
</gene>